<keyword evidence="3" id="KW-1185">Reference proteome</keyword>
<keyword evidence="1" id="KW-0812">Transmembrane</keyword>
<feature type="transmembrane region" description="Helical" evidence="1">
    <location>
        <begin position="33"/>
        <end position="54"/>
    </location>
</feature>
<accession>A0A157ZH50</accession>
<dbReference type="InterPro" id="IPR025489">
    <property type="entry name" value="DUF4381"/>
</dbReference>
<keyword evidence="1" id="KW-0472">Membrane</keyword>
<organism evidence="2 3">
    <name type="scientific">Caballeronia hypogeia</name>
    <dbReference type="NCBI Taxonomy" id="1777140"/>
    <lineage>
        <taxon>Bacteria</taxon>
        <taxon>Pseudomonadati</taxon>
        <taxon>Pseudomonadota</taxon>
        <taxon>Betaproteobacteria</taxon>
        <taxon>Burkholderiales</taxon>
        <taxon>Burkholderiaceae</taxon>
        <taxon>Caballeronia</taxon>
    </lineage>
</organism>
<dbReference type="AlphaFoldDB" id="A0A157ZH50"/>
<dbReference type="OrthoDB" id="5406089at2"/>
<reference evidence="2" key="1">
    <citation type="submission" date="2016-01" db="EMBL/GenBank/DDBJ databases">
        <authorList>
            <person name="Peeters C."/>
        </authorList>
    </citation>
    <scope>NUCLEOTIDE SEQUENCE</scope>
    <source>
        <strain evidence="2">LMG 29322</strain>
    </source>
</reference>
<gene>
    <name evidence="2" type="ORF">AWB79_00892</name>
</gene>
<evidence type="ECO:0000313" key="2">
    <source>
        <dbReference type="EMBL" id="SAK44861.1"/>
    </source>
</evidence>
<dbReference type="STRING" id="1777140.AWB79_00892"/>
<dbReference type="Pfam" id="PF14316">
    <property type="entry name" value="DUF4381"/>
    <property type="match status" value="1"/>
</dbReference>
<comment type="caution">
    <text evidence="2">The sequence shown here is derived from an EMBL/GenBank/DDBJ whole genome shotgun (WGS) entry which is preliminary data.</text>
</comment>
<keyword evidence="1" id="KW-1133">Transmembrane helix</keyword>
<evidence type="ECO:0000313" key="3">
    <source>
        <dbReference type="Proteomes" id="UP000054851"/>
    </source>
</evidence>
<protein>
    <recommendedName>
        <fullName evidence="4">DUF4381 domain-containing protein</fullName>
    </recommendedName>
</protein>
<dbReference type="EMBL" id="FCOA02000002">
    <property type="protein sequence ID" value="SAK44861.1"/>
    <property type="molecule type" value="Genomic_DNA"/>
</dbReference>
<proteinExistence type="predicted"/>
<dbReference type="Proteomes" id="UP000054851">
    <property type="component" value="Unassembled WGS sequence"/>
</dbReference>
<name>A0A157ZH50_9BURK</name>
<evidence type="ECO:0008006" key="4">
    <source>
        <dbReference type="Google" id="ProtNLM"/>
    </source>
</evidence>
<dbReference type="RefSeq" id="WP_061166175.1">
    <property type="nucleotide sequence ID" value="NZ_FCOA02000002.1"/>
</dbReference>
<evidence type="ECO:0000256" key="1">
    <source>
        <dbReference type="SAM" id="Phobius"/>
    </source>
</evidence>
<sequence length="171" mass="18866">MSDPLVPRDTPAALQSLRELPLPAPVSYAPKTIGWLLVALLLVLIALFLAWRAWRRHEKARYRREALAELTRIEAKLDDAATRATALAEIAPLIKRTALATASRERVAALSGASWLAYLRKTRASFDDECGALLCMASYAPAERLGDVTPDQAKHLAQAARDWIAHHHVEA</sequence>